<feature type="transmembrane region" description="Helical" evidence="1">
    <location>
        <begin position="141"/>
        <end position="163"/>
    </location>
</feature>
<keyword evidence="1" id="KW-0812">Transmembrane</keyword>
<accession>A0A401LUK6</accession>
<dbReference type="PANTHER" id="PTHR30590:SF2">
    <property type="entry name" value="INNER MEMBRANE PROTEIN"/>
    <property type="match status" value="1"/>
</dbReference>
<evidence type="ECO:0000313" key="3">
    <source>
        <dbReference type="EMBL" id="GCB35260.1"/>
    </source>
</evidence>
<dbReference type="EMBL" id="BHWB01000005">
    <property type="protein sequence ID" value="GCB35260.1"/>
    <property type="molecule type" value="Genomic_DNA"/>
</dbReference>
<feature type="transmembrane region" description="Helical" evidence="1">
    <location>
        <begin position="120"/>
        <end position="136"/>
    </location>
</feature>
<feature type="transmembrane region" description="Helical" evidence="1">
    <location>
        <begin position="347"/>
        <end position="367"/>
    </location>
</feature>
<feature type="transmembrane region" description="Helical" evidence="1">
    <location>
        <begin position="215"/>
        <end position="235"/>
    </location>
</feature>
<dbReference type="InterPro" id="IPR052529">
    <property type="entry name" value="Bact_Transport_Assoc"/>
</dbReference>
<evidence type="ECO:0000313" key="4">
    <source>
        <dbReference type="Proteomes" id="UP000288079"/>
    </source>
</evidence>
<dbReference type="PANTHER" id="PTHR30590">
    <property type="entry name" value="INNER MEMBRANE PROTEIN"/>
    <property type="match status" value="1"/>
</dbReference>
<keyword evidence="4" id="KW-1185">Reference proteome</keyword>
<comment type="caution">
    <text evidence="3">The sequence shown here is derived from an EMBL/GenBank/DDBJ whole genome shotgun (WGS) entry which is preliminary data.</text>
</comment>
<name>A0A401LUK6_9BACE</name>
<sequence>MTQTLKTTERLGVVDALRGFALLAIVLLHNLEHYNLFLPLEFTVPAWLQTIDKYMWDTMFFLFAGKAYATFSLLFGFSFYIQLRNAEKRGTDFRGRFAWRLCLLFLFAQLHALFYNGDILLLYAVVGFALIPVCKLNNKTVFWIAVILLLQPYEWGRAIYAMIDPNYVPVTGHFIPYAERAQVVTANGSFLEVLRSNITDGQLYSNIWQVENGRLFQTAALFMFGMLLGRRKYFIKSEESICFWKKMLKYAAIAFIPLYCLKTFVPDLITNPSVLVPYKIAVPSYTNFAFMVILVSIFTLLWFKKNSGYGWQSLLIPYGRMSLTNYISQSIMGVCIYYGFGLSMYRYAGATGSLLIAVCIFTVQLIFSRWWLARHKQGPLEFWWRKGTWIGTGR</sequence>
<feature type="transmembrane region" description="Helical" evidence="1">
    <location>
        <begin position="323"/>
        <end position="341"/>
    </location>
</feature>
<keyword evidence="1" id="KW-1133">Transmembrane helix</keyword>
<dbReference type="Proteomes" id="UP000288079">
    <property type="component" value="Unassembled WGS sequence"/>
</dbReference>
<feature type="transmembrane region" description="Helical" evidence="1">
    <location>
        <begin position="247"/>
        <end position="265"/>
    </location>
</feature>
<protein>
    <submittedName>
        <fullName evidence="3">Transporter</fullName>
    </submittedName>
</protein>
<feature type="transmembrane region" description="Helical" evidence="1">
    <location>
        <begin position="59"/>
        <end position="81"/>
    </location>
</feature>
<dbReference type="OrthoDB" id="9807744at2"/>
<reference evidence="3 4" key="1">
    <citation type="submission" date="2018-10" db="EMBL/GenBank/DDBJ databases">
        <title>Draft Genome Sequence of Bacteroides sp. KCTC 15687.</title>
        <authorList>
            <person name="Yu S.Y."/>
            <person name="Kim J.S."/>
            <person name="Oh B.S."/>
            <person name="Park S.H."/>
            <person name="Kang S.W."/>
            <person name="Park J.E."/>
            <person name="Choi S.H."/>
            <person name="Han K.I."/>
            <person name="Lee K.C."/>
            <person name="Eom M.K."/>
            <person name="Suh M.K."/>
            <person name="Lee D.H."/>
            <person name="Yoon H."/>
            <person name="Kim B."/>
            <person name="Yang S.J."/>
            <person name="Lee J.S."/>
            <person name="Lee J.H."/>
        </authorList>
    </citation>
    <scope>NUCLEOTIDE SEQUENCE [LARGE SCALE GENOMIC DNA]</scope>
    <source>
        <strain evidence="3 4">KCTC 15687</strain>
    </source>
</reference>
<evidence type="ECO:0000259" key="2">
    <source>
        <dbReference type="Pfam" id="PF04235"/>
    </source>
</evidence>
<feature type="domain" description="DUF418" evidence="2">
    <location>
        <begin position="228"/>
        <end position="390"/>
    </location>
</feature>
<dbReference type="Pfam" id="PF04235">
    <property type="entry name" value="DUF418"/>
    <property type="match status" value="1"/>
</dbReference>
<feature type="transmembrane region" description="Helical" evidence="1">
    <location>
        <begin position="285"/>
        <end position="303"/>
    </location>
</feature>
<proteinExistence type="predicted"/>
<gene>
    <name evidence="3" type="ORF">KGMB02408_22050</name>
</gene>
<dbReference type="InterPro" id="IPR007349">
    <property type="entry name" value="DUF418"/>
</dbReference>
<dbReference type="AlphaFoldDB" id="A0A401LUK6"/>
<dbReference type="RefSeq" id="WP_125041211.1">
    <property type="nucleotide sequence ID" value="NZ_BHWB01000005.1"/>
</dbReference>
<keyword evidence="1" id="KW-0472">Membrane</keyword>
<organism evidence="3 4">
    <name type="scientific">Bacteroides faecalis</name>
    <dbReference type="NCBI Taxonomy" id="2447885"/>
    <lineage>
        <taxon>Bacteria</taxon>
        <taxon>Pseudomonadati</taxon>
        <taxon>Bacteroidota</taxon>
        <taxon>Bacteroidia</taxon>
        <taxon>Bacteroidales</taxon>
        <taxon>Bacteroidaceae</taxon>
        <taxon>Bacteroides</taxon>
    </lineage>
</organism>
<evidence type="ECO:0000256" key="1">
    <source>
        <dbReference type="SAM" id="Phobius"/>
    </source>
</evidence>